<feature type="chain" id="PRO_5042275827" evidence="1">
    <location>
        <begin position="17"/>
        <end position="113"/>
    </location>
</feature>
<name>A0AAD7DDN8_MYCRO</name>
<keyword evidence="3" id="KW-1185">Reference proteome</keyword>
<reference evidence="2" key="1">
    <citation type="submission" date="2023-03" db="EMBL/GenBank/DDBJ databases">
        <title>Massive genome expansion in bonnet fungi (Mycena s.s.) driven by repeated elements and novel gene families across ecological guilds.</title>
        <authorList>
            <consortium name="Lawrence Berkeley National Laboratory"/>
            <person name="Harder C.B."/>
            <person name="Miyauchi S."/>
            <person name="Viragh M."/>
            <person name="Kuo A."/>
            <person name="Thoen E."/>
            <person name="Andreopoulos B."/>
            <person name="Lu D."/>
            <person name="Skrede I."/>
            <person name="Drula E."/>
            <person name="Henrissat B."/>
            <person name="Morin E."/>
            <person name="Kohler A."/>
            <person name="Barry K."/>
            <person name="LaButti K."/>
            <person name="Morin E."/>
            <person name="Salamov A."/>
            <person name="Lipzen A."/>
            <person name="Mereny Z."/>
            <person name="Hegedus B."/>
            <person name="Baldrian P."/>
            <person name="Stursova M."/>
            <person name="Weitz H."/>
            <person name="Taylor A."/>
            <person name="Grigoriev I.V."/>
            <person name="Nagy L.G."/>
            <person name="Martin F."/>
            <person name="Kauserud H."/>
        </authorList>
    </citation>
    <scope>NUCLEOTIDE SEQUENCE</scope>
    <source>
        <strain evidence="2">CBHHK067</strain>
    </source>
</reference>
<protein>
    <submittedName>
        <fullName evidence="2">Uncharacterized protein</fullName>
    </submittedName>
</protein>
<keyword evidence="1" id="KW-0732">Signal</keyword>
<dbReference type="Proteomes" id="UP001221757">
    <property type="component" value="Unassembled WGS sequence"/>
</dbReference>
<evidence type="ECO:0000313" key="2">
    <source>
        <dbReference type="EMBL" id="KAJ7689189.1"/>
    </source>
</evidence>
<proteinExistence type="predicted"/>
<feature type="signal peptide" evidence="1">
    <location>
        <begin position="1"/>
        <end position="16"/>
    </location>
</feature>
<gene>
    <name evidence="2" type="ORF">B0H17DRAFT_1135227</name>
</gene>
<evidence type="ECO:0000313" key="3">
    <source>
        <dbReference type="Proteomes" id="UP001221757"/>
    </source>
</evidence>
<dbReference type="EMBL" id="JARKIE010000074">
    <property type="protein sequence ID" value="KAJ7689189.1"/>
    <property type="molecule type" value="Genomic_DNA"/>
</dbReference>
<evidence type="ECO:0000256" key="1">
    <source>
        <dbReference type="SAM" id="SignalP"/>
    </source>
</evidence>
<sequence length="113" mass="12235">MHLYIPVLALLSLVFALLPGALTAGASMSECSSHRGYCGVTHDRVFTQYRECCPGLSCVAHDHPGYATDVWISVDIAVPDARASAVLDVLELQFGHGMIPPSIAMDFEGNFRR</sequence>
<organism evidence="2 3">
    <name type="scientific">Mycena rosella</name>
    <name type="common">Pink bonnet</name>
    <name type="synonym">Agaricus rosellus</name>
    <dbReference type="NCBI Taxonomy" id="1033263"/>
    <lineage>
        <taxon>Eukaryota</taxon>
        <taxon>Fungi</taxon>
        <taxon>Dikarya</taxon>
        <taxon>Basidiomycota</taxon>
        <taxon>Agaricomycotina</taxon>
        <taxon>Agaricomycetes</taxon>
        <taxon>Agaricomycetidae</taxon>
        <taxon>Agaricales</taxon>
        <taxon>Marasmiineae</taxon>
        <taxon>Mycenaceae</taxon>
        <taxon>Mycena</taxon>
    </lineage>
</organism>
<accession>A0AAD7DDN8</accession>
<dbReference type="AlphaFoldDB" id="A0AAD7DDN8"/>
<comment type="caution">
    <text evidence="2">The sequence shown here is derived from an EMBL/GenBank/DDBJ whole genome shotgun (WGS) entry which is preliminary data.</text>
</comment>